<proteinExistence type="predicted"/>
<feature type="region of interest" description="Disordered" evidence="1">
    <location>
        <begin position="84"/>
        <end position="103"/>
    </location>
</feature>
<sequence>MSQPTRTTITYDAEGQVTGVDHQSIRSGTADYGDGPEPAEPKRCSDQLPAVHISTATKTAAKKFLDAFEIDIAAERQRIADHLKAEADRAAASAAEAAARAAE</sequence>
<accession>A0A0F9QG05</accession>
<protein>
    <submittedName>
        <fullName evidence="2">Uncharacterized protein</fullName>
    </submittedName>
</protein>
<comment type="caution">
    <text evidence="2">The sequence shown here is derived from an EMBL/GenBank/DDBJ whole genome shotgun (WGS) entry which is preliminary data.</text>
</comment>
<evidence type="ECO:0000313" key="2">
    <source>
        <dbReference type="EMBL" id="KKN35912.1"/>
    </source>
</evidence>
<dbReference type="AlphaFoldDB" id="A0A0F9QG05"/>
<feature type="region of interest" description="Disordered" evidence="1">
    <location>
        <begin position="1"/>
        <end position="44"/>
    </location>
</feature>
<gene>
    <name evidence="2" type="ORF">LCGC14_0778830</name>
</gene>
<evidence type="ECO:0000256" key="1">
    <source>
        <dbReference type="SAM" id="MobiDB-lite"/>
    </source>
</evidence>
<dbReference type="EMBL" id="LAZR01002002">
    <property type="protein sequence ID" value="KKN35912.1"/>
    <property type="molecule type" value="Genomic_DNA"/>
</dbReference>
<reference evidence="2" key="1">
    <citation type="journal article" date="2015" name="Nature">
        <title>Complex archaea that bridge the gap between prokaryotes and eukaryotes.</title>
        <authorList>
            <person name="Spang A."/>
            <person name="Saw J.H."/>
            <person name="Jorgensen S.L."/>
            <person name="Zaremba-Niedzwiedzka K."/>
            <person name="Martijn J."/>
            <person name="Lind A.E."/>
            <person name="van Eijk R."/>
            <person name="Schleper C."/>
            <person name="Guy L."/>
            <person name="Ettema T.J."/>
        </authorList>
    </citation>
    <scope>NUCLEOTIDE SEQUENCE</scope>
</reference>
<feature type="compositionally biased region" description="Low complexity" evidence="1">
    <location>
        <begin position="90"/>
        <end position="103"/>
    </location>
</feature>
<name>A0A0F9QG05_9ZZZZ</name>
<feature type="compositionally biased region" description="Polar residues" evidence="1">
    <location>
        <begin position="1"/>
        <end position="10"/>
    </location>
</feature>
<organism evidence="2">
    <name type="scientific">marine sediment metagenome</name>
    <dbReference type="NCBI Taxonomy" id="412755"/>
    <lineage>
        <taxon>unclassified sequences</taxon>
        <taxon>metagenomes</taxon>
        <taxon>ecological metagenomes</taxon>
    </lineage>
</organism>